<accession>A0ABR9JFW5</accession>
<evidence type="ECO:0000256" key="3">
    <source>
        <dbReference type="ARBA" id="ARBA00022692"/>
    </source>
</evidence>
<dbReference type="SFLD" id="SFLDG00002">
    <property type="entry name" value="C1.7:_P-type_atpase_like"/>
    <property type="match status" value="1"/>
</dbReference>
<dbReference type="InterPro" id="IPR006121">
    <property type="entry name" value="HMA_dom"/>
</dbReference>
<evidence type="ECO:0000256" key="7">
    <source>
        <dbReference type="ARBA" id="ARBA00022967"/>
    </source>
</evidence>
<proteinExistence type="inferred from homology"/>
<evidence type="ECO:0000256" key="11">
    <source>
        <dbReference type="SAM" id="MobiDB-lite"/>
    </source>
</evidence>
<comment type="similarity">
    <text evidence="2 10">Belongs to the cation transport ATPase (P-type) (TC 3.A.3) family. Type IB subfamily.</text>
</comment>
<evidence type="ECO:0000256" key="8">
    <source>
        <dbReference type="ARBA" id="ARBA00022989"/>
    </source>
</evidence>
<evidence type="ECO:0000256" key="9">
    <source>
        <dbReference type="ARBA" id="ARBA00023136"/>
    </source>
</evidence>
<feature type="transmembrane region" description="Helical" evidence="10">
    <location>
        <begin position="143"/>
        <end position="160"/>
    </location>
</feature>
<dbReference type="PANTHER" id="PTHR43520:SF8">
    <property type="entry name" value="P-TYPE CU(+) TRANSPORTER"/>
    <property type="match status" value="1"/>
</dbReference>
<dbReference type="InterPro" id="IPR017969">
    <property type="entry name" value="Heavy-metal-associated_CS"/>
</dbReference>
<dbReference type="CDD" id="cd02094">
    <property type="entry name" value="P-type_ATPase_Cu-like"/>
    <property type="match status" value="1"/>
</dbReference>
<dbReference type="SUPFAM" id="SSF56784">
    <property type="entry name" value="HAD-like"/>
    <property type="match status" value="1"/>
</dbReference>
<dbReference type="PRINTS" id="PR00119">
    <property type="entry name" value="CATATPASE"/>
</dbReference>
<keyword evidence="4 10" id="KW-0479">Metal-binding</keyword>
<feature type="transmembrane region" description="Helical" evidence="10">
    <location>
        <begin position="407"/>
        <end position="429"/>
    </location>
</feature>
<evidence type="ECO:0000256" key="5">
    <source>
        <dbReference type="ARBA" id="ARBA00022741"/>
    </source>
</evidence>
<evidence type="ECO:0000313" key="13">
    <source>
        <dbReference type="EMBL" id="MBE1524819.1"/>
    </source>
</evidence>
<dbReference type="Pfam" id="PF00122">
    <property type="entry name" value="E1-E2_ATPase"/>
    <property type="match status" value="1"/>
</dbReference>
<dbReference type="SUPFAM" id="SSF81653">
    <property type="entry name" value="Calcium ATPase, transduction domain A"/>
    <property type="match status" value="1"/>
</dbReference>
<keyword evidence="6 10" id="KW-0067">ATP-binding</keyword>
<dbReference type="PROSITE" id="PS01047">
    <property type="entry name" value="HMA_1"/>
    <property type="match status" value="1"/>
</dbReference>
<evidence type="ECO:0000256" key="1">
    <source>
        <dbReference type="ARBA" id="ARBA00004651"/>
    </source>
</evidence>
<dbReference type="InterPro" id="IPR008250">
    <property type="entry name" value="ATPase_P-typ_transduc_dom_A_sf"/>
</dbReference>
<feature type="transmembrane region" description="Helical" evidence="10">
    <location>
        <begin position="794"/>
        <end position="812"/>
    </location>
</feature>
<evidence type="ECO:0000256" key="2">
    <source>
        <dbReference type="ARBA" id="ARBA00006024"/>
    </source>
</evidence>
<dbReference type="RefSeq" id="WP_343931505.1">
    <property type="nucleotide sequence ID" value="NZ_BAAALJ010000003.1"/>
</dbReference>
<dbReference type="SUPFAM" id="SSF55008">
    <property type="entry name" value="HMA, heavy metal-associated domain"/>
    <property type="match status" value="1"/>
</dbReference>
<dbReference type="Gene3D" id="3.30.70.100">
    <property type="match status" value="1"/>
</dbReference>
<dbReference type="PANTHER" id="PTHR43520">
    <property type="entry name" value="ATP7, ISOFORM B"/>
    <property type="match status" value="1"/>
</dbReference>
<dbReference type="InterPro" id="IPR036163">
    <property type="entry name" value="HMA_dom_sf"/>
</dbReference>
<keyword evidence="5 10" id="KW-0547">Nucleotide-binding</keyword>
<gene>
    <name evidence="13" type="ORF">H4W27_001937</name>
</gene>
<dbReference type="InterPro" id="IPR044492">
    <property type="entry name" value="P_typ_ATPase_HD_dom"/>
</dbReference>
<evidence type="ECO:0000256" key="4">
    <source>
        <dbReference type="ARBA" id="ARBA00022723"/>
    </source>
</evidence>
<feature type="region of interest" description="Disordered" evidence="11">
    <location>
        <begin position="70"/>
        <end position="94"/>
    </location>
</feature>
<dbReference type="InterPro" id="IPR001757">
    <property type="entry name" value="P_typ_ATPase"/>
</dbReference>
<dbReference type="SFLD" id="SFLDS00003">
    <property type="entry name" value="Haloacid_Dehalogenase"/>
    <property type="match status" value="1"/>
</dbReference>
<feature type="transmembrane region" description="Helical" evidence="10">
    <location>
        <begin position="166"/>
        <end position="184"/>
    </location>
</feature>
<feature type="transmembrane region" description="Helical" evidence="10">
    <location>
        <begin position="771"/>
        <end position="788"/>
    </location>
</feature>
<evidence type="ECO:0000256" key="6">
    <source>
        <dbReference type="ARBA" id="ARBA00022840"/>
    </source>
</evidence>
<feature type="transmembrane region" description="Helical" evidence="10">
    <location>
        <begin position="204"/>
        <end position="226"/>
    </location>
</feature>
<dbReference type="PRINTS" id="PR00943">
    <property type="entry name" value="CUATPASE"/>
</dbReference>
<dbReference type="Gene3D" id="3.40.50.1000">
    <property type="entry name" value="HAD superfamily/HAD-like"/>
    <property type="match status" value="1"/>
</dbReference>
<dbReference type="InterPro" id="IPR027256">
    <property type="entry name" value="P-typ_ATPase_IB"/>
</dbReference>
<evidence type="ECO:0000313" key="14">
    <source>
        <dbReference type="Proteomes" id="UP000643525"/>
    </source>
</evidence>
<keyword evidence="8 10" id="KW-1133">Transmembrane helix</keyword>
<dbReference type="InterPro" id="IPR023298">
    <property type="entry name" value="ATPase_P-typ_TM_dom_sf"/>
</dbReference>
<dbReference type="Gene3D" id="2.70.150.10">
    <property type="entry name" value="Calcium-transporting ATPase, cytoplasmic transduction domain A"/>
    <property type="match status" value="1"/>
</dbReference>
<keyword evidence="3 10" id="KW-0812">Transmembrane</keyword>
<dbReference type="InterPro" id="IPR018303">
    <property type="entry name" value="ATPase_P-typ_P_site"/>
</dbReference>
<dbReference type="Pfam" id="PF00702">
    <property type="entry name" value="Hydrolase"/>
    <property type="match status" value="1"/>
</dbReference>
<dbReference type="InterPro" id="IPR036412">
    <property type="entry name" value="HAD-like_sf"/>
</dbReference>
<dbReference type="SFLD" id="SFLDF00027">
    <property type="entry name" value="p-type_atpase"/>
    <property type="match status" value="1"/>
</dbReference>
<dbReference type="InterPro" id="IPR023299">
    <property type="entry name" value="ATPase_P-typ_cyto_dom_N"/>
</dbReference>
<organism evidence="13 14">
    <name type="scientific">Nesterenkonia lutea</name>
    <dbReference type="NCBI Taxonomy" id="272919"/>
    <lineage>
        <taxon>Bacteria</taxon>
        <taxon>Bacillati</taxon>
        <taxon>Actinomycetota</taxon>
        <taxon>Actinomycetes</taxon>
        <taxon>Micrococcales</taxon>
        <taxon>Micrococcaceae</taxon>
        <taxon>Nesterenkonia</taxon>
    </lineage>
</organism>
<feature type="transmembrane region" description="Helical" evidence="10">
    <location>
        <begin position="435"/>
        <end position="462"/>
    </location>
</feature>
<keyword evidence="14" id="KW-1185">Reference proteome</keyword>
<dbReference type="Proteomes" id="UP000643525">
    <property type="component" value="Unassembled WGS sequence"/>
</dbReference>
<dbReference type="InterPro" id="IPR023214">
    <property type="entry name" value="HAD_sf"/>
</dbReference>
<sequence>MSRAATDAATGAVTDAAAERIELEIGGMTCAACAQRVERRLNKLEGVTASVNYATEKATVHAGAGANAGTGAGAGASPSTGTGPITGTGAGGATRLDRDATVAELIAAVEKSGYSAQEPAPPSEDSSGAGAGERELARLRRRLLVSAALAVPVALLAMVPALQFPWWNWVSLALSLPVVLWAGWPFHRAAALNARAGSATMDTLISLGTLAALLWSVYAMVFGQAGDPQLRHEFVFFAEPPWLSDAAHAGGAANIYFEVATAVTVFLLLGRYFEKRSKSRAGQALRSLLNMGAKEVAVLREGAEVRIPVSELTVGDEFIVRPGEKIATDGTVTAGASAVDMSMLTGESVPVDVAEGDSVTGATVNTSGRLRVRATRVGSETQLAQMAALVEQAQSGKAQVQRLADRVSGIFVPIVLGIALITLGVWLLVGPSAEFAFTASVAVLIIACPCALGLATPTALLVGTGRGAQLGILIRGPEVLETARGIDTVVLDKTGTVTTGAMELVAMHSARTWGDAGVGAGAGAGAGAEAGGDVELLRLAGALESASEHPIGRAVTNAARESLGSTSGALPEVQDFQSHQGFGISGTVAGREALVGRRELLRQRGIAVPGEVEEMLAEAESRGATPVLVAQEGVFAGVLIISDAVKDTSAEAVARFAAMGLSTVLLTGDNAGAARRVAAEVGIEEFIAEALPQDKVAAVARLQEQGRKVAMVGDGVNDAAALAQADLGIAMGTGTDAAIDAAGITVLRGDLRSVADSIALSRRTLRVIRSNLFWAFGYNTAAIPLAALGLLNPMLAGAAMVFSSLSVVGNSLRLRGFKGV</sequence>
<keyword evidence="7" id="KW-1278">Translocase</keyword>
<comment type="subcellular location">
    <subcellularLocation>
        <location evidence="1">Cell membrane</location>
        <topology evidence="1">Multi-pass membrane protein</topology>
    </subcellularLocation>
</comment>
<dbReference type="CDD" id="cd00371">
    <property type="entry name" value="HMA"/>
    <property type="match status" value="1"/>
</dbReference>
<name>A0ABR9JFW5_9MICC</name>
<evidence type="ECO:0000259" key="12">
    <source>
        <dbReference type="PROSITE" id="PS50846"/>
    </source>
</evidence>
<comment type="caution">
    <text evidence="13">The sequence shown here is derived from an EMBL/GenBank/DDBJ whole genome shotgun (WGS) entry which is preliminary data.</text>
</comment>
<dbReference type="PROSITE" id="PS00154">
    <property type="entry name" value="ATPASE_E1_E2"/>
    <property type="match status" value="1"/>
</dbReference>
<feature type="region of interest" description="Disordered" evidence="11">
    <location>
        <begin position="112"/>
        <end position="132"/>
    </location>
</feature>
<dbReference type="PROSITE" id="PS50846">
    <property type="entry name" value="HMA_2"/>
    <property type="match status" value="1"/>
</dbReference>
<dbReference type="InterPro" id="IPR059000">
    <property type="entry name" value="ATPase_P-type_domA"/>
</dbReference>
<dbReference type="EMBL" id="JADBED010000001">
    <property type="protein sequence ID" value="MBE1524819.1"/>
    <property type="molecule type" value="Genomic_DNA"/>
</dbReference>
<feature type="domain" description="HMA" evidence="12">
    <location>
        <begin position="19"/>
        <end position="117"/>
    </location>
</feature>
<dbReference type="NCBIfam" id="TIGR01494">
    <property type="entry name" value="ATPase_P-type"/>
    <property type="match status" value="2"/>
</dbReference>
<protein>
    <submittedName>
        <fullName evidence="13">Cu+-exporting ATPase</fullName>
    </submittedName>
</protein>
<dbReference type="SUPFAM" id="SSF81665">
    <property type="entry name" value="Calcium ATPase, transmembrane domain M"/>
    <property type="match status" value="1"/>
</dbReference>
<keyword evidence="10" id="KW-1003">Cell membrane</keyword>
<keyword evidence="9 10" id="KW-0472">Membrane</keyword>
<feature type="transmembrane region" description="Helical" evidence="10">
    <location>
        <begin position="246"/>
        <end position="270"/>
    </location>
</feature>
<dbReference type="Pfam" id="PF00403">
    <property type="entry name" value="HMA"/>
    <property type="match status" value="1"/>
</dbReference>
<dbReference type="NCBIfam" id="TIGR01525">
    <property type="entry name" value="ATPase-IB_hvy"/>
    <property type="match status" value="1"/>
</dbReference>
<evidence type="ECO:0000256" key="10">
    <source>
        <dbReference type="RuleBase" id="RU362081"/>
    </source>
</evidence>
<dbReference type="Gene3D" id="3.40.1110.10">
    <property type="entry name" value="Calcium-transporting ATPase, cytoplasmic domain N"/>
    <property type="match status" value="1"/>
</dbReference>
<reference evidence="13 14" key="1">
    <citation type="submission" date="2020-10" db="EMBL/GenBank/DDBJ databases">
        <title>Sequencing the genomes of 1000 actinobacteria strains.</title>
        <authorList>
            <person name="Klenk H.-P."/>
        </authorList>
    </citation>
    <scope>NUCLEOTIDE SEQUENCE [LARGE SCALE GENOMIC DNA]</scope>
    <source>
        <strain evidence="13 14">DSM 15666</strain>
    </source>
</reference>